<sequence>MFGFSGTSYAVDGVTILLSEEGGAYSEFAIGLSNLLTQSGANHPVIKIFDVNKFSNDDLSRSANNQILIAVGSSAMLTIAQKPPAMPVLNVLVPQSSFVKAIKQNSRIQDSRRFSAVFFDQSWSRQLGLIQVSMPNHPRVGILLGKESTELIPQLQNAAKTLDISLNIETVSEDAELLNALRKLLTISDAMLAVPDARIYNRNNISSILLTSYRQQIPLFGFSAPYVKAGALASIYSLPSQISQQVAEIIASLPANGNLPAPQFPKYFSITTNSQVARSLNIEIAPEPELQYKLKHLTEHAQ</sequence>
<dbReference type="PANTHER" id="PTHR35271:SF1">
    <property type="entry name" value="ABC TRANSPORTER, SUBSTRATE-BINDING LIPOPROTEIN"/>
    <property type="match status" value="1"/>
</dbReference>
<dbReference type="Pfam" id="PF04392">
    <property type="entry name" value="ABC_sub_bind"/>
    <property type="match status" value="1"/>
</dbReference>
<dbReference type="AlphaFoldDB" id="A0A923HIR8"/>
<dbReference type="PANTHER" id="PTHR35271">
    <property type="entry name" value="ABC TRANSPORTER, SUBSTRATE-BINDING LIPOPROTEIN-RELATED"/>
    <property type="match status" value="1"/>
</dbReference>
<organism evidence="1 2">
    <name type="scientific">Undibacterium jejuense</name>
    <dbReference type="NCBI Taxonomy" id="1344949"/>
    <lineage>
        <taxon>Bacteria</taxon>
        <taxon>Pseudomonadati</taxon>
        <taxon>Pseudomonadota</taxon>
        <taxon>Betaproteobacteria</taxon>
        <taxon>Burkholderiales</taxon>
        <taxon>Oxalobacteraceae</taxon>
        <taxon>Undibacterium</taxon>
    </lineage>
</organism>
<dbReference type="InterPro" id="IPR007487">
    <property type="entry name" value="ABC_transpt-TYRBP-like"/>
</dbReference>
<dbReference type="Proteomes" id="UP000634011">
    <property type="component" value="Unassembled WGS sequence"/>
</dbReference>
<evidence type="ECO:0000313" key="2">
    <source>
        <dbReference type="Proteomes" id="UP000634011"/>
    </source>
</evidence>
<keyword evidence="2" id="KW-1185">Reference proteome</keyword>
<accession>A0A923HIR8</accession>
<comment type="caution">
    <text evidence="1">The sequence shown here is derived from an EMBL/GenBank/DDBJ whole genome shotgun (WGS) entry which is preliminary data.</text>
</comment>
<dbReference type="EMBL" id="JACOFV010000017">
    <property type="protein sequence ID" value="MBC3863800.1"/>
    <property type="molecule type" value="Genomic_DNA"/>
</dbReference>
<protein>
    <recommendedName>
        <fullName evidence="3">ABC transporter substrate binding protein</fullName>
    </recommendedName>
</protein>
<name>A0A923HIR8_9BURK</name>
<evidence type="ECO:0008006" key="3">
    <source>
        <dbReference type="Google" id="ProtNLM"/>
    </source>
</evidence>
<dbReference type="Gene3D" id="3.40.50.2300">
    <property type="match status" value="1"/>
</dbReference>
<gene>
    <name evidence="1" type="ORF">H8K32_16970</name>
</gene>
<proteinExistence type="predicted"/>
<evidence type="ECO:0000313" key="1">
    <source>
        <dbReference type="EMBL" id="MBC3863800.1"/>
    </source>
</evidence>
<reference evidence="1" key="1">
    <citation type="submission" date="2020-08" db="EMBL/GenBank/DDBJ databases">
        <title>Novel species isolated from subtropical streams in China.</title>
        <authorList>
            <person name="Lu H."/>
        </authorList>
    </citation>
    <scope>NUCLEOTIDE SEQUENCE</scope>
    <source>
        <strain evidence="1">KACC 12607</strain>
    </source>
</reference>